<comment type="subunit">
    <text evidence="7">Interacts with uS11. Not a structural component of 40S pre-ribosomes, but transiently interacts with them by binding to uS11.</text>
</comment>
<keyword evidence="9" id="KW-1185">Reference proteome</keyword>
<keyword evidence="3 7" id="KW-0808">Transferase</keyword>
<comment type="catalytic activity">
    <reaction evidence="7">
        <text>AMP + ATP = 2 ADP</text>
        <dbReference type="Rhea" id="RHEA:12973"/>
        <dbReference type="ChEBI" id="CHEBI:30616"/>
        <dbReference type="ChEBI" id="CHEBI:456215"/>
        <dbReference type="ChEBI" id="CHEBI:456216"/>
        <dbReference type="EC" id="2.7.4.3"/>
    </reaction>
</comment>
<feature type="binding site" evidence="7">
    <location>
        <position position="13"/>
    </location>
    <ligand>
        <name>ATP</name>
        <dbReference type="ChEBI" id="CHEBI:30616"/>
    </ligand>
</feature>
<keyword evidence="5 7" id="KW-0418">Kinase</keyword>
<dbReference type="HAMAP" id="MF_00039">
    <property type="entry name" value="Adenylate_kinase_AK6"/>
    <property type="match status" value="1"/>
</dbReference>
<feature type="region of interest" description="LID" evidence="7">
    <location>
        <begin position="104"/>
        <end position="114"/>
    </location>
</feature>
<dbReference type="GO" id="GO:0005524">
    <property type="term" value="F:ATP binding"/>
    <property type="evidence" value="ECO:0007669"/>
    <property type="project" value="UniProtKB-UniRule"/>
</dbReference>
<evidence type="ECO:0000313" key="9">
    <source>
        <dbReference type="Proteomes" id="UP000002654"/>
    </source>
</evidence>
<comment type="similarity">
    <text evidence="7">Belongs to the adenylate kinase family. AK6 subfamily.</text>
</comment>
<protein>
    <recommendedName>
        <fullName evidence="7">Putative adenylate kinase</fullName>
        <shortName evidence="7">AK</shortName>
        <ecNumber evidence="7">2.7.4.3</ecNumber>
    </recommendedName>
    <alternativeName>
        <fullName evidence="7">ATP-AMP transphosphorylase</fullName>
    </alternativeName>
</protein>
<evidence type="ECO:0000256" key="3">
    <source>
        <dbReference type="ARBA" id="ARBA00022679"/>
    </source>
</evidence>
<dbReference type="SUPFAM" id="SSF52540">
    <property type="entry name" value="P-loop containing nucleoside triphosphate hydrolases"/>
    <property type="match status" value="1"/>
</dbReference>
<dbReference type="HOGENOM" id="CLU_079096_0_0_2"/>
<keyword evidence="2 7" id="KW-0698">rRNA processing</keyword>
<dbReference type="PaxDb" id="768679-TTX_0999"/>
<feature type="binding site" evidence="7">
    <location>
        <position position="10"/>
    </location>
    <ligand>
        <name>ATP</name>
        <dbReference type="ChEBI" id="CHEBI:30616"/>
    </ligand>
</feature>
<dbReference type="InterPro" id="IPR027417">
    <property type="entry name" value="P-loop_NTPase"/>
</dbReference>
<dbReference type="PANTHER" id="PTHR12595:SF0">
    <property type="entry name" value="ADENYLATE KINASE ISOENZYME 6"/>
    <property type="match status" value="1"/>
</dbReference>
<comment type="function">
    <text evidence="7">Broad-specificity nucleoside monophosphate (NMP) kinase that catalyzes the reversible transfer of the terminal phosphate group between nucleoside triphosphates and monophosphates. Has also ATPase activity. Involved in the late maturation steps of the 30S ribosomal particles, specifically 16S rRNA maturation. While NMP activity is not required for ribosome maturation, ATPase activity is. Associates transiently with small ribosomal subunit protein uS11. ATP hydrolysis breaks the interaction with uS11. May temporarily remove uS11 from the ribosome to enable a conformational change of the ribosomal RNA that is needed for the final maturation step of the small ribosomal subunit.</text>
</comment>
<feature type="binding site" evidence="7">
    <location>
        <position position="12"/>
    </location>
    <ligand>
        <name>ATP</name>
        <dbReference type="ChEBI" id="CHEBI:30616"/>
    </ligand>
</feature>
<comment type="caution">
    <text evidence="7">Lacks conserved residue(s) required for the propagation of feature annotation.</text>
</comment>
<dbReference type="RefSeq" id="WP_014126899.1">
    <property type="nucleotide sequence ID" value="NC_016070.1"/>
</dbReference>
<dbReference type="GO" id="GO:0006364">
    <property type="term" value="P:rRNA processing"/>
    <property type="evidence" value="ECO:0007669"/>
    <property type="project" value="UniProtKB-KW"/>
</dbReference>
<accession>G4RPZ8</accession>
<dbReference type="STRING" id="768679.TTX_0999"/>
<dbReference type="GeneID" id="11261886"/>
<evidence type="ECO:0000256" key="1">
    <source>
        <dbReference type="ARBA" id="ARBA00022517"/>
    </source>
</evidence>
<dbReference type="InterPro" id="IPR020618">
    <property type="entry name" value="Adenyl_kinase_AK6"/>
</dbReference>
<evidence type="ECO:0000256" key="5">
    <source>
        <dbReference type="ARBA" id="ARBA00022777"/>
    </source>
</evidence>
<evidence type="ECO:0000313" key="8">
    <source>
        <dbReference type="EMBL" id="CCC81644.1"/>
    </source>
</evidence>
<dbReference type="Gene3D" id="3.40.50.300">
    <property type="entry name" value="P-loop containing nucleotide triphosphate hydrolases"/>
    <property type="match status" value="1"/>
</dbReference>
<evidence type="ECO:0000256" key="6">
    <source>
        <dbReference type="ARBA" id="ARBA00022840"/>
    </source>
</evidence>
<dbReference type="EMBL" id="FN869859">
    <property type="protein sequence ID" value="CCC81644.1"/>
    <property type="molecule type" value="Genomic_DNA"/>
</dbReference>
<dbReference type="AlphaFoldDB" id="G4RPZ8"/>
<dbReference type="GO" id="GO:0016887">
    <property type="term" value="F:ATP hydrolysis activity"/>
    <property type="evidence" value="ECO:0007669"/>
    <property type="project" value="InterPro"/>
</dbReference>
<dbReference type="Pfam" id="PF13238">
    <property type="entry name" value="AAA_18"/>
    <property type="match status" value="1"/>
</dbReference>
<feature type="binding site" evidence="7">
    <location>
        <position position="105"/>
    </location>
    <ligand>
        <name>ATP</name>
        <dbReference type="ChEBI" id="CHEBI:30616"/>
    </ligand>
</feature>
<keyword evidence="4 7" id="KW-0547">Nucleotide-binding</keyword>
<dbReference type="GO" id="GO:0042274">
    <property type="term" value="P:ribosomal small subunit biogenesis"/>
    <property type="evidence" value="ECO:0007669"/>
    <property type="project" value="UniProtKB-UniRule"/>
</dbReference>
<dbReference type="KEGG" id="ttn:TTX_0999"/>
<dbReference type="CDD" id="cd01983">
    <property type="entry name" value="SIMIBI"/>
    <property type="match status" value="1"/>
</dbReference>
<comment type="catalytic activity">
    <reaction evidence="7">
        <text>ATP + H2O = ADP + phosphate + H(+)</text>
        <dbReference type="Rhea" id="RHEA:13065"/>
        <dbReference type="ChEBI" id="CHEBI:15377"/>
        <dbReference type="ChEBI" id="CHEBI:15378"/>
        <dbReference type="ChEBI" id="CHEBI:30616"/>
        <dbReference type="ChEBI" id="CHEBI:43474"/>
        <dbReference type="ChEBI" id="CHEBI:456216"/>
    </reaction>
</comment>
<dbReference type="PANTHER" id="PTHR12595">
    <property type="entry name" value="POS9-ACTIVATING FACTOR FAP7-RELATED"/>
    <property type="match status" value="1"/>
</dbReference>
<proteinExistence type="inferred from homology"/>
<name>G4RPZ8_THETK</name>
<evidence type="ECO:0000256" key="4">
    <source>
        <dbReference type="ARBA" id="ARBA00022741"/>
    </source>
</evidence>
<dbReference type="PATRIC" id="fig|768679.9.peg.1009"/>
<dbReference type="Proteomes" id="UP000002654">
    <property type="component" value="Chromosome"/>
</dbReference>
<organism evidence="8 9">
    <name type="scientific">Thermoproteus tenax (strain ATCC 35583 / DSM 2078 / JCM 9277 / NBRC 100435 / Kra 1)</name>
    <dbReference type="NCBI Taxonomy" id="768679"/>
    <lineage>
        <taxon>Archaea</taxon>
        <taxon>Thermoproteota</taxon>
        <taxon>Thermoprotei</taxon>
        <taxon>Thermoproteales</taxon>
        <taxon>Thermoproteaceae</taxon>
        <taxon>Thermoproteus</taxon>
    </lineage>
</organism>
<sequence>MRVLITGTPGVGKTTICRGLAEALGARCIEVASLLAGKEFTLWDPTSQTYDILDINRARRLLQTELVGDYIIDTHVLELLENDDVERIFVLRKRPDVLYEELARRGWPIKKILDNVWAEVLDYILVRAKERWDQLIQLDVTYRRPDQTVELIRRCVTNGECIHEDVDWLEYINENGFVELLERLSATYAPS</sequence>
<dbReference type="eggNOG" id="arCOG01038">
    <property type="taxonomic scope" value="Archaea"/>
</dbReference>
<dbReference type="GO" id="GO:0004017">
    <property type="term" value="F:AMP kinase activity"/>
    <property type="evidence" value="ECO:0007669"/>
    <property type="project" value="UniProtKB-UniRule"/>
</dbReference>
<dbReference type="EC" id="2.7.4.3" evidence="7"/>
<dbReference type="OrthoDB" id="8730at2157"/>
<feature type="binding site" evidence="7">
    <location>
        <position position="15"/>
    </location>
    <ligand>
        <name>ATP</name>
        <dbReference type="ChEBI" id="CHEBI:30616"/>
    </ligand>
</feature>
<evidence type="ECO:0000256" key="7">
    <source>
        <dbReference type="HAMAP-Rule" id="MF_00039"/>
    </source>
</evidence>
<keyword evidence="6 7" id="KW-0067">ATP-binding</keyword>
<gene>
    <name evidence="8" type="ordered locus">TTX_0999</name>
</gene>
<feature type="binding site" evidence="7">
    <location>
        <position position="14"/>
    </location>
    <ligand>
        <name>ATP</name>
        <dbReference type="ChEBI" id="CHEBI:30616"/>
    </ligand>
</feature>
<keyword evidence="1 7" id="KW-0690">Ribosome biogenesis</keyword>
<reference evidence="8 9" key="1">
    <citation type="journal article" date="2011" name="PLoS ONE">
        <title>The complete genome sequence of Thermoproteus tenax: a physiologically versatile member of the Crenarchaeota.</title>
        <authorList>
            <person name="Siebers B."/>
            <person name="Zaparty M."/>
            <person name="Raddatz G."/>
            <person name="Tjaden B."/>
            <person name="Albers S.V."/>
            <person name="Bell S.D."/>
            <person name="Blombach F."/>
            <person name="Kletzin A."/>
            <person name="Kyrpides N."/>
            <person name="Lanz C."/>
            <person name="Plagens A."/>
            <person name="Rampp M."/>
            <person name="Rosinus A."/>
            <person name="von Jan M."/>
            <person name="Makarova K.S."/>
            <person name="Klenk H.P."/>
            <person name="Schuster S.C."/>
            <person name="Hensel R."/>
        </authorList>
    </citation>
    <scope>NUCLEOTIDE SEQUENCE [LARGE SCALE GENOMIC DNA]</scope>
    <source>
        <strain evidence="9">ATCC 35583 / DSM 2078 / JCM 9277 / NBRC 100435 / Kra 1</strain>
    </source>
</reference>
<evidence type="ECO:0000256" key="2">
    <source>
        <dbReference type="ARBA" id="ARBA00022552"/>
    </source>
</evidence>